<comment type="caution">
    <text evidence="2">The sequence shown here is derived from an EMBL/GenBank/DDBJ whole genome shotgun (WGS) entry which is preliminary data.</text>
</comment>
<reference evidence="2 3" key="1">
    <citation type="journal article" date="2019" name="Int. J. Syst. Evol. Microbiol.">
        <title>The Global Catalogue of Microorganisms (GCM) 10K type strain sequencing project: providing services to taxonomists for standard genome sequencing and annotation.</title>
        <authorList>
            <consortium name="The Broad Institute Genomics Platform"/>
            <consortium name="The Broad Institute Genome Sequencing Center for Infectious Disease"/>
            <person name="Wu L."/>
            <person name="Ma J."/>
        </authorList>
    </citation>
    <scope>NUCLEOTIDE SEQUENCE [LARGE SCALE GENOMIC DNA]</scope>
    <source>
        <strain evidence="2 3">JCM 16227</strain>
    </source>
</reference>
<dbReference type="Gene3D" id="3.40.630.40">
    <property type="entry name" value="Zn-dependent exopeptidases"/>
    <property type="match status" value="1"/>
</dbReference>
<evidence type="ECO:0000313" key="2">
    <source>
        <dbReference type="EMBL" id="GAA2375357.1"/>
    </source>
</evidence>
<evidence type="ECO:0000313" key="3">
    <source>
        <dbReference type="Proteomes" id="UP001501170"/>
    </source>
</evidence>
<keyword evidence="3" id="KW-1185">Reference proteome</keyword>
<accession>A0ABN3HBV5</accession>
<evidence type="ECO:0000256" key="1">
    <source>
        <dbReference type="SAM" id="MobiDB-lite"/>
    </source>
</evidence>
<dbReference type="EMBL" id="BAAARB010000005">
    <property type="protein sequence ID" value="GAA2375357.1"/>
    <property type="molecule type" value="Genomic_DNA"/>
</dbReference>
<protein>
    <recommendedName>
        <fullName evidence="4">N-formylglutamate amidohydrolase</fullName>
    </recommendedName>
</protein>
<feature type="region of interest" description="Disordered" evidence="1">
    <location>
        <begin position="222"/>
        <end position="247"/>
    </location>
</feature>
<gene>
    <name evidence="2" type="ORF">GCM10009855_13230</name>
</gene>
<dbReference type="RefSeq" id="WP_062366578.1">
    <property type="nucleotide sequence ID" value="NZ_BAAARB010000005.1"/>
</dbReference>
<sequence length="247" mass="26719">MPPRATILNGDPDSPVLLHVARRAQLARPHSIAPSIPLESLDAATESVAKCARTHAAVRPHLIVNDLSPLPEAPRPPGDADPIDHIQPYAWLVTDLIEERLTATGCAVIVDICSYPNESTPVDDQQQPHPEACRGIDFSHTPAALLDAAVIAFGELVSAGPDIPQPRRYVPQTQYGNDQRVQAITVAIRNDVLLDRHFAVNPESVERLGRAIGEVIGARVSPPAVHQDDSSPDLSIERTNVRPQSYS</sequence>
<evidence type="ECO:0008006" key="4">
    <source>
        <dbReference type="Google" id="ProtNLM"/>
    </source>
</evidence>
<name>A0ABN3HBV5_9ACTN</name>
<proteinExistence type="predicted"/>
<organism evidence="2 3">
    <name type="scientific">Gordonia cholesterolivorans</name>
    <dbReference type="NCBI Taxonomy" id="559625"/>
    <lineage>
        <taxon>Bacteria</taxon>
        <taxon>Bacillati</taxon>
        <taxon>Actinomycetota</taxon>
        <taxon>Actinomycetes</taxon>
        <taxon>Mycobacteriales</taxon>
        <taxon>Gordoniaceae</taxon>
        <taxon>Gordonia</taxon>
    </lineage>
</organism>
<dbReference type="Proteomes" id="UP001501170">
    <property type="component" value="Unassembled WGS sequence"/>
</dbReference>
<dbReference type="SUPFAM" id="SSF53187">
    <property type="entry name" value="Zn-dependent exopeptidases"/>
    <property type="match status" value="1"/>
</dbReference>